<evidence type="ECO:0000313" key="1">
    <source>
        <dbReference type="EMBL" id="QTA79025.1"/>
    </source>
</evidence>
<gene>
    <name evidence="1" type="ORF">dnl_12720</name>
</gene>
<accession>A0A975B581</accession>
<keyword evidence="2" id="KW-1185">Reference proteome</keyword>
<dbReference type="EMBL" id="CP061799">
    <property type="protein sequence ID" value="QTA79025.1"/>
    <property type="molecule type" value="Genomic_DNA"/>
</dbReference>
<dbReference type="AlphaFoldDB" id="A0A975B581"/>
<dbReference type="KEGG" id="dli:dnl_12720"/>
<name>A0A975B581_9BACT</name>
<evidence type="ECO:0000313" key="2">
    <source>
        <dbReference type="Proteomes" id="UP000663720"/>
    </source>
</evidence>
<sequence length="55" mass="6592">MLHKVSPLIKIDKLICYIKKYSSVTKYIKAYFMSMTKTLSKQFHNVLYLKKIISY</sequence>
<organism evidence="1 2">
    <name type="scientific">Desulfonema limicola</name>
    <dbReference type="NCBI Taxonomy" id="45656"/>
    <lineage>
        <taxon>Bacteria</taxon>
        <taxon>Pseudomonadati</taxon>
        <taxon>Thermodesulfobacteriota</taxon>
        <taxon>Desulfobacteria</taxon>
        <taxon>Desulfobacterales</taxon>
        <taxon>Desulfococcaceae</taxon>
        <taxon>Desulfonema</taxon>
    </lineage>
</organism>
<protein>
    <submittedName>
        <fullName evidence="1">Uncharacterized protein</fullName>
    </submittedName>
</protein>
<proteinExistence type="predicted"/>
<reference evidence="1" key="1">
    <citation type="journal article" date="2021" name="Microb. Physiol.">
        <title>Proteogenomic Insights into the Physiology of Marine, Sulfate-Reducing, Filamentous Desulfonema limicola and Desulfonema magnum.</title>
        <authorList>
            <person name="Schnaars V."/>
            <person name="Wohlbrand L."/>
            <person name="Scheve S."/>
            <person name="Hinrichs C."/>
            <person name="Reinhardt R."/>
            <person name="Rabus R."/>
        </authorList>
    </citation>
    <scope>NUCLEOTIDE SEQUENCE</scope>
    <source>
        <strain evidence="1">5ac10</strain>
    </source>
</reference>
<dbReference type="Proteomes" id="UP000663720">
    <property type="component" value="Chromosome"/>
</dbReference>